<dbReference type="Proteomes" id="UP001153737">
    <property type="component" value="Chromosome 17"/>
</dbReference>
<protein>
    <submittedName>
        <fullName evidence="2">Uncharacterized protein</fullName>
    </submittedName>
</protein>
<evidence type="ECO:0000313" key="3">
    <source>
        <dbReference type="Proteomes" id="UP001153737"/>
    </source>
</evidence>
<evidence type="ECO:0000256" key="1">
    <source>
        <dbReference type="SAM" id="MobiDB-lite"/>
    </source>
</evidence>
<dbReference type="AlphaFoldDB" id="A0A9P0DQ90"/>
<gene>
    <name evidence="2" type="ORF">PHAECO_LOCUS5719</name>
</gene>
<dbReference type="OrthoDB" id="6780164at2759"/>
<feature type="region of interest" description="Disordered" evidence="1">
    <location>
        <begin position="386"/>
        <end position="405"/>
    </location>
</feature>
<name>A0A9P0DQ90_PHACE</name>
<dbReference type="EMBL" id="OU896723">
    <property type="protein sequence ID" value="CAH1155017.1"/>
    <property type="molecule type" value="Genomic_DNA"/>
</dbReference>
<dbReference type="SUPFAM" id="SSF47769">
    <property type="entry name" value="SAM/Pointed domain"/>
    <property type="match status" value="1"/>
</dbReference>
<feature type="compositionally biased region" description="Basic and acidic residues" evidence="1">
    <location>
        <begin position="235"/>
        <end position="250"/>
    </location>
</feature>
<feature type="region of interest" description="Disordered" evidence="1">
    <location>
        <begin position="230"/>
        <end position="250"/>
    </location>
</feature>
<sequence length="532" mass="62071">MSQAMVSSVEFLLKTWSLDHLVQIFEEQGIDEEAFNYLTEEVIKDLIPKIGDRIKFTRHYQAFQATEQASRQPVLFDISNISSLLRESDVEEGTPSTSSCSTSVGGIEYEDFLQDKQLETIHIPPKPQNALCVEETLDKPSDKPESLTCDFVSIFNLMCTYVQENCIPTSRFVQLARSIKQLFPTENIATYYSPYQTDSSGRVRKCARGKLYDKYHNLRRNLRSTGILKSKKTKQRDLDHENRTEVTEDKQQEQEELIQWLQNCIEPWTDVIAKWEMTFESRQAILKSDIDAQAYFDKFLALKQPLGYTLIELDFKKNYKEYENKLFYHLPELLELIRDYAKGSRDPTVKQLLEENETCENDEQMHALGLLILPYLFAKTQLIAPKQKQDKEDNSKKNKRVQWRPSRAEVQESFIVHLKSATELQPFLERRNSKYANLQQSCQPVIILVGSNLTKLEPIINFNNLKFSVGNLLKTVDVAFKLFHVINLKYPVECDHVWMFIQKYVYEISTPYDTTHVVVEQLYSDLLQQKEN</sequence>
<proteinExistence type="predicted"/>
<keyword evidence="3" id="KW-1185">Reference proteome</keyword>
<dbReference type="Gene3D" id="1.10.150.50">
    <property type="entry name" value="Transcription Factor, Ets-1"/>
    <property type="match status" value="1"/>
</dbReference>
<accession>A0A9P0DQ90</accession>
<organism evidence="2 3">
    <name type="scientific">Phaedon cochleariae</name>
    <name type="common">Mustard beetle</name>
    <dbReference type="NCBI Taxonomy" id="80249"/>
    <lineage>
        <taxon>Eukaryota</taxon>
        <taxon>Metazoa</taxon>
        <taxon>Ecdysozoa</taxon>
        <taxon>Arthropoda</taxon>
        <taxon>Hexapoda</taxon>
        <taxon>Insecta</taxon>
        <taxon>Pterygota</taxon>
        <taxon>Neoptera</taxon>
        <taxon>Endopterygota</taxon>
        <taxon>Coleoptera</taxon>
        <taxon>Polyphaga</taxon>
        <taxon>Cucujiformia</taxon>
        <taxon>Chrysomeloidea</taxon>
        <taxon>Chrysomelidae</taxon>
        <taxon>Chrysomelinae</taxon>
        <taxon>Chrysomelini</taxon>
        <taxon>Phaedon</taxon>
    </lineage>
</organism>
<reference evidence="2" key="1">
    <citation type="submission" date="2022-01" db="EMBL/GenBank/DDBJ databases">
        <authorList>
            <person name="King R."/>
        </authorList>
    </citation>
    <scope>NUCLEOTIDE SEQUENCE</scope>
</reference>
<feature type="compositionally biased region" description="Basic and acidic residues" evidence="1">
    <location>
        <begin position="387"/>
        <end position="396"/>
    </location>
</feature>
<evidence type="ECO:0000313" key="2">
    <source>
        <dbReference type="EMBL" id="CAH1155017.1"/>
    </source>
</evidence>
<dbReference type="InterPro" id="IPR013761">
    <property type="entry name" value="SAM/pointed_sf"/>
</dbReference>
<reference evidence="2" key="2">
    <citation type="submission" date="2022-10" db="EMBL/GenBank/DDBJ databases">
        <authorList>
            <consortium name="ENA_rothamsted_submissions"/>
            <consortium name="culmorum"/>
            <person name="King R."/>
        </authorList>
    </citation>
    <scope>NUCLEOTIDE SEQUENCE</scope>
</reference>